<dbReference type="FunFam" id="2.60.40.1120:FF:000003">
    <property type="entry name" value="Outer membrane protein Omp121"/>
    <property type="match status" value="1"/>
</dbReference>
<keyword evidence="3 10" id="KW-1134">Transmembrane beta strand</keyword>
<evidence type="ECO:0000259" key="12">
    <source>
        <dbReference type="SMART" id="SM00965"/>
    </source>
</evidence>
<keyword evidence="4" id="KW-0406">Ion transport</keyword>
<dbReference type="InterPro" id="IPR039426">
    <property type="entry name" value="TonB-dep_rcpt-like"/>
</dbReference>
<evidence type="ECO:0000256" key="9">
    <source>
        <dbReference type="ARBA" id="ARBA00023237"/>
    </source>
</evidence>
<keyword evidence="2 10" id="KW-0813">Transport</keyword>
<dbReference type="Gene3D" id="3.55.50.30">
    <property type="match status" value="1"/>
</dbReference>
<dbReference type="InterPro" id="IPR008969">
    <property type="entry name" value="CarboxyPept-like_regulatory"/>
</dbReference>
<dbReference type="RefSeq" id="WP_146901215.1">
    <property type="nucleotide sequence ID" value="NZ_BJYS01000030.1"/>
</dbReference>
<dbReference type="Proteomes" id="UP000321532">
    <property type="component" value="Unassembled WGS sequence"/>
</dbReference>
<dbReference type="Gene3D" id="2.170.130.10">
    <property type="entry name" value="TonB-dependent receptor, plug domain"/>
    <property type="match status" value="1"/>
</dbReference>
<sequence>MILNAYTQRVPVAWPRLSRKIIMVMKLTTFFMIIALMQVSAEGFSQISLQGKNTSLEKVFKNIEKQTDYVFFTRDAVLKKNIISINVNNVSLETALDICLKGLPLTYKIIDKTVVIRKTNEEKAPDKTEVFLPIPVRGKVTDEKNQALPGVSIQVKGTTLGTVSNADGTYDISVPDDKAVLIFSYIGYTSQEVDVKTQGPLNIVLKEDLAKLEEVVVVGYGTQKKVNLTGAVDVVSGEQLSNRPAANVSLLIQGVSPNLNIGLNSFGGEPGATQSWQLRGVGSISGNTYPLILVDGVETNINYIDPATVESVSILKDASASAVYGSRAAFGVILITTKKGAKNQPVRIEYSNNTSFSVPIYIPSMENSLVYATAFNQAAVNAGITPTFPAEQVERIKGYIDGTYKTEYNPNSPPVSQWRGRWDGNANYNWTKEYYKKYALHQKHNLNLSGGTEKSQYYINAGVFDQPGTYSWGDDSYKRYNILANLNSQVKDWVSFNFSTKYARSETDVPIGVVGLDRTYTWSQFIDFWPTMPKYNIDGSIANPLILALEKGGRIVSENHDLWMNIGTELEPIKGWKTNLNYRYNYRWGSNTQDPKPVPVPIPNGSTGNIGEATTGYRSSLSQGQYTQVSLFTSYEKLLGRHYFKGLVGYEQDADYNRGLLGSKMNLITAEVPSISTALGDFTLDDYMNHWATKGVFGRLNYNFDEKYLLEFSARYDGSSRFAPDSRWGFFPSFSAGYNISKESFWSPVEPYVNTFKLRASYGSLGNQNVANYLYLPTIPIAYQRNASDFANPGYLINNEIPLYARPPGLISDNLTWETITTLDAGVEAGFLQNRLNLVFDWYDRTTSNMLGPSVQLPSVLGSGVPFSNNAKLSTKGFELSLGWRSQISNDFSYDARVTLGNNKTTILEYLNESGSINGWYKGRVYGDVWGLTTDRIMQSADEDRPDQSFYHNKWGPGDIIYKDLDNNGIINEGKRTLQDHGDLSVIANTAPKYNYSISGGFRWKNIDFNMFWQGIGKRDFLPNANSEYFWGLMGSPNSSGIFKGGRMLDYWRPANETNLLGPNTDAYFPKPYFSFTERSKNTQDQSRYVLNAAYLRLKNLQIGYTIPPAVLNKFFIQRARFYVSGENLLTFSKLPKMYEPETSVASNPREGGVDLGEIYPINQMFSVGVNLSF</sequence>
<keyword evidence="8 10" id="KW-0472">Membrane</keyword>
<dbReference type="EMBL" id="BJYS01000030">
    <property type="protein sequence ID" value="GEO06013.1"/>
    <property type="molecule type" value="Genomic_DNA"/>
</dbReference>
<dbReference type="SUPFAM" id="SSF49464">
    <property type="entry name" value="Carboxypeptidase regulatory domain-like"/>
    <property type="match status" value="1"/>
</dbReference>
<evidence type="ECO:0000313" key="13">
    <source>
        <dbReference type="EMBL" id="GEO06013.1"/>
    </source>
</evidence>
<evidence type="ECO:0000256" key="4">
    <source>
        <dbReference type="ARBA" id="ARBA00022496"/>
    </source>
</evidence>
<evidence type="ECO:0000256" key="11">
    <source>
        <dbReference type="RuleBase" id="RU003357"/>
    </source>
</evidence>
<keyword evidence="4" id="KW-0410">Iron transport</keyword>
<dbReference type="Gene3D" id="2.60.40.1120">
    <property type="entry name" value="Carboxypeptidase-like, regulatory domain"/>
    <property type="match status" value="1"/>
</dbReference>
<dbReference type="InterPro" id="IPR011662">
    <property type="entry name" value="Secretin/TonB_short_N"/>
</dbReference>
<evidence type="ECO:0000256" key="6">
    <source>
        <dbReference type="ARBA" id="ARBA00023004"/>
    </source>
</evidence>
<dbReference type="InterPro" id="IPR000531">
    <property type="entry name" value="Beta-barrel_TonB"/>
</dbReference>
<dbReference type="Gene3D" id="2.40.170.20">
    <property type="entry name" value="TonB-dependent receptor, beta-barrel domain"/>
    <property type="match status" value="1"/>
</dbReference>
<comment type="subcellular location">
    <subcellularLocation>
        <location evidence="1 10">Cell outer membrane</location>
        <topology evidence="1 10">Multi-pass membrane protein</topology>
    </subcellularLocation>
</comment>
<evidence type="ECO:0000256" key="3">
    <source>
        <dbReference type="ARBA" id="ARBA00022452"/>
    </source>
</evidence>
<name>A0A512B227_9BACT</name>
<dbReference type="GO" id="GO:0006826">
    <property type="term" value="P:iron ion transport"/>
    <property type="evidence" value="ECO:0007669"/>
    <property type="project" value="UniProtKB-KW"/>
</dbReference>
<dbReference type="InterPro" id="IPR036942">
    <property type="entry name" value="Beta-barrel_TonB_sf"/>
</dbReference>
<keyword evidence="9 10" id="KW-0998">Cell outer membrane</keyword>
<evidence type="ECO:0000256" key="1">
    <source>
        <dbReference type="ARBA" id="ARBA00004571"/>
    </source>
</evidence>
<dbReference type="Pfam" id="PF13715">
    <property type="entry name" value="CarbopepD_reg_2"/>
    <property type="match status" value="1"/>
</dbReference>
<keyword evidence="5 10" id="KW-0812">Transmembrane</keyword>
<keyword evidence="14" id="KW-1185">Reference proteome</keyword>
<dbReference type="InterPro" id="IPR037066">
    <property type="entry name" value="Plug_dom_sf"/>
</dbReference>
<dbReference type="PROSITE" id="PS52016">
    <property type="entry name" value="TONB_DEPENDENT_REC_3"/>
    <property type="match status" value="1"/>
</dbReference>
<dbReference type="NCBIfam" id="TIGR04057">
    <property type="entry name" value="SusC_RagA_signa"/>
    <property type="match status" value="1"/>
</dbReference>
<comment type="similarity">
    <text evidence="10 11">Belongs to the TonB-dependent receptor family.</text>
</comment>
<gene>
    <name evidence="13" type="ORF">AAE02nite_36770</name>
</gene>
<dbReference type="SUPFAM" id="SSF56935">
    <property type="entry name" value="Porins"/>
    <property type="match status" value="1"/>
</dbReference>
<dbReference type="InterPro" id="IPR023997">
    <property type="entry name" value="TonB-dep_OMP_SusC/RagA_CS"/>
</dbReference>
<dbReference type="InterPro" id="IPR012910">
    <property type="entry name" value="Plug_dom"/>
</dbReference>
<keyword evidence="7 11" id="KW-0798">TonB box</keyword>
<dbReference type="Pfam" id="PF07660">
    <property type="entry name" value="STN"/>
    <property type="match status" value="1"/>
</dbReference>
<reference evidence="13 14" key="1">
    <citation type="submission" date="2019-07" db="EMBL/GenBank/DDBJ databases">
        <title>Whole genome shotgun sequence of Adhaeribacter aerolatus NBRC 106133.</title>
        <authorList>
            <person name="Hosoyama A."/>
            <person name="Uohara A."/>
            <person name="Ohji S."/>
            <person name="Ichikawa N."/>
        </authorList>
    </citation>
    <scope>NUCLEOTIDE SEQUENCE [LARGE SCALE GENOMIC DNA]</scope>
    <source>
        <strain evidence="13 14">NBRC 106133</strain>
    </source>
</reference>
<evidence type="ECO:0000256" key="8">
    <source>
        <dbReference type="ARBA" id="ARBA00023136"/>
    </source>
</evidence>
<protein>
    <submittedName>
        <fullName evidence="13">SusC/RagA family TonB-linked outer membrane protein</fullName>
    </submittedName>
</protein>
<dbReference type="Pfam" id="PF00593">
    <property type="entry name" value="TonB_dep_Rec_b-barrel"/>
    <property type="match status" value="1"/>
</dbReference>
<dbReference type="InterPro" id="IPR023996">
    <property type="entry name" value="TonB-dep_OMP_SusC/RagA"/>
</dbReference>
<dbReference type="AlphaFoldDB" id="A0A512B227"/>
<evidence type="ECO:0000313" key="14">
    <source>
        <dbReference type="Proteomes" id="UP000321532"/>
    </source>
</evidence>
<accession>A0A512B227</accession>
<organism evidence="13 14">
    <name type="scientific">Adhaeribacter aerolatus</name>
    <dbReference type="NCBI Taxonomy" id="670289"/>
    <lineage>
        <taxon>Bacteria</taxon>
        <taxon>Pseudomonadati</taxon>
        <taxon>Bacteroidota</taxon>
        <taxon>Cytophagia</taxon>
        <taxon>Cytophagales</taxon>
        <taxon>Hymenobacteraceae</taxon>
        <taxon>Adhaeribacter</taxon>
    </lineage>
</organism>
<evidence type="ECO:0000256" key="7">
    <source>
        <dbReference type="ARBA" id="ARBA00023077"/>
    </source>
</evidence>
<dbReference type="GO" id="GO:0009279">
    <property type="term" value="C:cell outer membrane"/>
    <property type="evidence" value="ECO:0007669"/>
    <property type="project" value="UniProtKB-SubCell"/>
</dbReference>
<dbReference type="OrthoDB" id="9768177at2"/>
<dbReference type="Pfam" id="PF07715">
    <property type="entry name" value="Plug"/>
    <property type="match status" value="1"/>
</dbReference>
<comment type="caution">
    <text evidence="13">The sequence shown here is derived from an EMBL/GenBank/DDBJ whole genome shotgun (WGS) entry which is preliminary data.</text>
</comment>
<dbReference type="SMART" id="SM00965">
    <property type="entry name" value="STN"/>
    <property type="match status" value="1"/>
</dbReference>
<dbReference type="NCBIfam" id="TIGR04056">
    <property type="entry name" value="OMP_RagA_SusC"/>
    <property type="match status" value="1"/>
</dbReference>
<evidence type="ECO:0000256" key="10">
    <source>
        <dbReference type="PROSITE-ProRule" id="PRU01360"/>
    </source>
</evidence>
<feature type="domain" description="Secretin/TonB short N-terminal" evidence="12">
    <location>
        <begin position="69"/>
        <end position="119"/>
    </location>
</feature>
<proteinExistence type="inferred from homology"/>
<evidence type="ECO:0000256" key="5">
    <source>
        <dbReference type="ARBA" id="ARBA00022692"/>
    </source>
</evidence>
<keyword evidence="6" id="KW-0408">Iron</keyword>
<evidence type="ECO:0000256" key="2">
    <source>
        <dbReference type="ARBA" id="ARBA00022448"/>
    </source>
</evidence>